<dbReference type="InterPro" id="IPR036397">
    <property type="entry name" value="RNaseH_sf"/>
</dbReference>
<dbReference type="Gene3D" id="3.30.420.10">
    <property type="entry name" value="Ribonuclease H-like superfamily/Ribonuclease H"/>
    <property type="match status" value="1"/>
</dbReference>
<dbReference type="PANTHER" id="PTHR35046">
    <property type="entry name" value="ZINC KNUCKLE (CCHC-TYPE) FAMILY PROTEIN"/>
    <property type="match status" value="1"/>
</dbReference>
<evidence type="ECO:0000313" key="2">
    <source>
        <dbReference type="EMBL" id="JAU23703.1"/>
    </source>
</evidence>
<reference evidence="2" key="1">
    <citation type="submission" date="2016-07" db="EMBL/GenBank/DDBJ databases">
        <title>De novo transcriptome assembly of four accessions of the metal hyperaccumulator plant Noccaea caerulescens.</title>
        <authorList>
            <person name="Blande D."/>
            <person name="Halimaa P."/>
            <person name="Tervahauta A.I."/>
            <person name="Aarts M.G."/>
            <person name="Karenlampi S.O."/>
        </authorList>
    </citation>
    <scope>NUCLEOTIDE SEQUENCE</scope>
</reference>
<dbReference type="PANTHER" id="PTHR35046:SF18">
    <property type="entry name" value="RNA-DIRECTED DNA POLYMERASE"/>
    <property type="match status" value="1"/>
</dbReference>
<evidence type="ECO:0000259" key="1">
    <source>
        <dbReference type="PROSITE" id="PS50994"/>
    </source>
</evidence>
<accession>A0A1J3DX06</accession>
<feature type="domain" description="Integrase catalytic" evidence="1">
    <location>
        <begin position="29"/>
        <end position="169"/>
    </location>
</feature>
<dbReference type="EMBL" id="GEVI01008617">
    <property type="protein sequence ID" value="JAU23703.1"/>
    <property type="molecule type" value="Transcribed_RNA"/>
</dbReference>
<protein>
    <submittedName>
        <fullName evidence="2">Transposon Tf2-9 polyprotein</fullName>
    </submittedName>
</protein>
<dbReference type="GO" id="GO:0003676">
    <property type="term" value="F:nucleic acid binding"/>
    <property type="evidence" value="ECO:0007669"/>
    <property type="project" value="InterPro"/>
</dbReference>
<dbReference type="SUPFAM" id="SSF53098">
    <property type="entry name" value="Ribonuclease H-like"/>
    <property type="match status" value="1"/>
</dbReference>
<dbReference type="InterPro" id="IPR012337">
    <property type="entry name" value="RNaseH-like_sf"/>
</dbReference>
<sequence length="169" mass="18980">MYKDIQSYIQSCSVCQQCKYDTAASPGLLQPLPIPATIWSDNSMDFIDGLPLSLGKSVIFVVVDRLTKAAHFMALAHPYTAVSVAQLFLDNIFKLHGLPNSIVSDIDAVFLSEFWRELFTLQGVSLNYSSAYHPQSDGQTEVVNRCVETYLRCMCSDRPHLWSKWLPLA</sequence>
<dbReference type="GO" id="GO:0015074">
    <property type="term" value="P:DNA integration"/>
    <property type="evidence" value="ECO:0007669"/>
    <property type="project" value="InterPro"/>
</dbReference>
<dbReference type="PROSITE" id="PS50994">
    <property type="entry name" value="INTEGRASE"/>
    <property type="match status" value="1"/>
</dbReference>
<gene>
    <name evidence="2" type="ORF">GA_TR7804_c0_g1_i1_g.25257</name>
</gene>
<dbReference type="AlphaFoldDB" id="A0A1J3DX06"/>
<organism evidence="2">
    <name type="scientific">Noccaea caerulescens</name>
    <name type="common">Alpine penny-cress</name>
    <name type="synonym">Thlaspi caerulescens</name>
    <dbReference type="NCBI Taxonomy" id="107243"/>
    <lineage>
        <taxon>Eukaryota</taxon>
        <taxon>Viridiplantae</taxon>
        <taxon>Streptophyta</taxon>
        <taxon>Embryophyta</taxon>
        <taxon>Tracheophyta</taxon>
        <taxon>Spermatophyta</taxon>
        <taxon>Magnoliopsida</taxon>
        <taxon>eudicotyledons</taxon>
        <taxon>Gunneridae</taxon>
        <taxon>Pentapetalae</taxon>
        <taxon>rosids</taxon>
        <taxon>malvids</taxon>
        <taxon>Brassicales</taxon>
        <taxon>Brassicaceae</taxon>
        <taxon>Coluteocarpeae</taxon>
        <taxon>Noccaea</taxon>
    </lineage>
</organism>
<proteinExistence type="predicted"/>
<name>A0A1J3DX06_NOCCA</name>
<dbReference type="InterPro" id="IPR001584">
    <property type="entry name" value="Integrase_cat-core"/>
</dbReference>